<protein>
    <submittedName>
        <fullName evidence="1">Uncharacterized protein</fullName>
    </submittedName>
</protein>
<dbReference type="Proteomes" id="UP001189624">
    <property type="component" value="Chromosome 2"/>
</dbReference>
<accession>A0AA86S9Z6</accession>
<dbReference type="Gramene" id="rna-AYBTSS11_LOCUS6030">
    <property type="protein sequence ID" value="CAJ1932861.1"/>
    <property type="gene ID" value="gene-AYBTSS11_LOCUS6030"/>
</dbReference>
<keyword evidence="2" id="KW-1185">Reference proteome</keyword>
<dbReference type="AlphaFoldDB" id="A0AA86S9Z6"/>
<reference evidence="1" key="1">
    <citation type="submission" date="2023-10" db="EMBL/GenBank/DDBJ databases">
        <authorList>
            <person name="Domelevo Entfellner J.-B."/>
        </authorList>
    </citation>
    <scope>NUCLEOTIDE SEQUENCE</scope>
</reference>
<evidence type="ECO:0000313" key="1">
    <source>
        <dbReference type="EMBL" id="CAJ1932861.1"/>
    </source>
</evidence>
<evidence type="ECO:0000313" key="2">
    <source>
        <dbReference type="Proteomes" id="UP001189624"/>
    </source>
</evidence>
<proteinExistence type="predicted"/>
<dbReference type="EMBL" id="OY731399">
    <property type="protein sequence ID" value="CAJ1932861.1"/>
    <property type="molecule type" value="Genomic_DNA"/>
</dbReference>
<organism evidence="1 2">
    <name type="scientific">Sphenostylis stenocarpa</name>
    <dbReference type="NCBI Taxonomy" id="92480"/>
    <lineage>
        <taxon>Eukaryota</taxon>
        <taxon>Viridiplantae</taxon>
        <taxon>Streptophyta</taxon>
        <taxon>Embryophyta</taxon>
        <taxon>Tracheophyta</taxon>
        <taxon>Spermatophyta</taxon>
        <taxon>Magnoliopsida</taxon>
        <taxon>eudicotyledons</taxon>
        <taxon>Gunneridae</taxon>
        <taxon>Pentapetalae</taxon>
        <taxon>rosids</taxon>
        <taxon>fabids</taxon>
        <taxon>Fabales</taxon>
        <taxon>Fabaceae</taxon>
        <taxon>Papilionoideae</taxon>
        <taxon>50 kb inversion clade</taxon>
        <taxon>NPAAA clade</taxon>
        <taxon>indigoferoid/millettioid clade</taxon>
        <taxon>Phaseoleae</taxon>
        <taxon>Sphenostylis</taxon>
    </lineage>
</organism>
<name>A0AA86S9Z6_9FABA</name>
<sequence>MIPDLLKTAQIEGIFRRMIGMIKGVSKLPTYRRKFRQIVKALIVHSLEKDLSGKTLAIHLRDAIDISEKAWIWRKNLLEDPVGL</sequence>
<gene>
    <name evidence="1" type="ORF">AYBTSS11_LOCUS6030</name>
</gene>